<organism evidence="1">
    <name type="scientific">marine metagenome</name>
    <dbReference type="NCBI Taxonomy" id="408172"/>
    <lineage>
        <taxon>unclassified sequences</taxon>
        <taxon>metagenomes</taxon>
        <taxon>ecological metagenomes</taxon>
    </lineage>
</organism>
<proteinExistence type="predicted"/>
<dbReference type="AlphaFoldDB" id="A0A381Y785"/>
<accession>A0A381Y785</accession>
<dbReference type="EMBL" id="UINC01017432">
    <property type="protein sequence ID" value="SVA72257.1"/>
    <property type="molecule type" value="Genomic_DNA"/>
</dbReference>
<evidence type="ECO:0000313" key="1">
    <source>
        <dbReference type="EMBL" id="SVA72257.1"/>
    </source>
</evidence>
<gene>
    <name evidence="1" type="ORF">METZ01_LOCUS125111</name>
</gene>
<sequence>MTPIMEPPLASAAIMAMAFTQVPIRRPATQYWSRDASTFREASTPMAIHPRR</sequence>
<name>A0A381Y785_9ZZZZ</name>
<reference evidence="1" key="1">
    <citation type="submission" date="2018-05" db="EMBL/GenBank/DDBJ databases">
        <authorList>
            <person name="Lanie J.A."/>
            <person name="Ng W.-L."/>
            <person name="Kazmierczak K.M."/>
            <person name="Andrzejewski T.M."/>
            <person name="Davidsen T.M."/>
            <person name="Wayne K.J."/>
            <person name="Tettelin H."/>
            <person name="Glass J.I."/>
            <person name="Rusch D."/>
            <person name="Podicherti R."/>
            <person name="Tsui H.-C.T."/>
            <person name="Winkler M.E."/>
        </authorList>
    </citation>
    <scope>NUCLEOTIDE SEQUENCE</scope>
</reference>
<protein>
    <submittedName>
        <fullName evidence="1">Uncharacterized protein</fullName>
    </submittedName>
</protein>